<dbReference type="PROSITE" id="PS51425">
    <property type="entry name" value="SCD"/>
    <property type="match status" value="1"/>
</dbReference>
<feature type="compositionally biased region" description="Low complexity" evidence="2">
    <location>
        <begin position="33"/>
        <end position="57"/>
    </location>
</feature>
<keyword evidence="5" id="KW-1185">Reference proteome</keyword>
<accession>A0A9P5VMH4</accession>
<dbReference type="AlphaFoldDB" id="A0A9P5VMH4"/>
<dbReference type="InterPro" id="IPR020839">
    <property type="entry name" value="SCD"/>
</dbReference>
<feature type="compositionally biased region" description="Basic residues" evidence="2">
    <location>
        <begin position="140"/>
        <end position="153"/>
    </location>
</feature>
<feature type="compositionally biased region" description="Acidic residues" evidence="2">
    <location>
        <begin position="98"/>
        <end position="136"/>
    </location>
</feature>
<dbReference type="Pfam" id="PF08514">
    <property type="entry name" value="STAG"/>
    <property type="match status" value="1"/>
</dbReference>
<reference evidence="4" key="1">
    <citation type="journal article" date="2020" name="Fungal Divers.">
        <title>Resolving the Mortierellaceae phylogeny through synthesis of multi-gene phylogenetics and phylogenomics.</title>
        <authorList>
            <person name="Vandepol N."/>
            <person name="Liber J."/>
            <person name="Desiro A."/>
            <person name="Na H."/>
            <person name="Kennedy M."/>
            <person name="Barry K."/>
            <person name="Grigoriev I.V."/>
            <person name="Miller A.N."/>
            <person name="O'Donnell K."/>
            <person name="Stajich J.E."/>
            <person name="Bonito G."/>
        </authorList>
    </citation>
    <scope>NUCLEOTIDE SEQUENCE</scope>
    <source>
        <strain evidence="4">NVP1</strain>
    </source>
</reference>
<organism evidence="4 5">
    <name type="scientific">Podila minutissima</name>
    <dbReference type="NCBI Taxonomy" id="64525"/>
    <lineage>
        <taxon>Eukaryota</taxon>
        <taxon>Fungi</taxon>
        <taxon>Fungi incertae sedis</taxon>
        <taxon>Mucoromycota</taxon>
        <taxon>Mortierellomycotina</taxon>
        <taxon>Mortierellomycetes</taxon>
        <taxon>Mortierellales</taxon>
        <taxon>Mortierellaceae</taxon>
        <taxon>Podila</taxon>
    </lineage>
</organism>
<evidence type="ECO:0000259" key="3">
    <source>
        <dbReference type="PROSITE" id="PS51425"/>
    </source>
</evidence>
<protein>
    <recommendedName>
        <fullName evidence="3">SCD domain-containing protein</fullName>
    </recommendedName>
</protein>
<sequence>MTRPESRTGSGASVDSESGPVIRRSTRTKAPSATNQKAPAPAKAPPKVAKVAKQTKQTKSKDEVVDSSEEDEPLTNKNRKLKSAPKKTKKYVPVREVSEEESEEEQEEEEVEQEEDSDEPPESSSDDQDSGSDFEEPSTKAKKTKIATPRKSRASKEDRIPVIRRKTGAAKTPRAPKTGKSAKASKSSGASQKKPLARAPLTDAEGEDEAEEEELELYSAVLNSQVALDTVISDWNQSYEESSSAGMLKLINFLIRCCGCKHFITAEEFEAEDNNVQVLENILKRYQANTVNFDYPIVSKAKEFKKFKKNLLEFFSRLFQMTRGDVLFDGIFMETLLSWTISLSSTPFRPVRHTATTTILNIMSSLAEFAAEAQDELNVANRQLATSQKQQGVEAKVKQLRKKVAEWQHRKDDILKWVNEIFESVFVLRCRDVDPLVRTDCIQELGRWMDANQEQFVTSTYLPYLGWALSDRTAGVRLEALKVLAKLYEIDNQPNDLRQFTSRFTHRFIEMAVGEADIATRLGALRVVTLVQKHGQLEEEDQVKLSTLIYGANPRVRKSMAKFVKARVWEDEVESRLAACEVLMNSSRGDKEEVKKDWVELKSLASFLIKVGKSDSESAEHVDPRLIDETKVGRIALAVEALWSEIESLKNWKSMAEYLALDHTEAPLSSSRGKAKPKSLEDCYHLEEEEENVLLEIFVASLQLTVAPPNVPGFMKDKAKLKTQHDDLVNEVGRFCVGVLPQLFLKYSVDSSRIRSVLVIPQLMPLNVYVDMRMTTAYEELVDEVIKVFKKHTDPSVLHTAAVTLRTIQGCEILRASHEPKIDALSSHVIDAFLIATANNAYLDENASDNDTLLELKLALNRLEHLIQGTDVTVYKPRASEQDPYDALIKAIEQCKDVAGEHADILVSALSVSFFWISWDCRNNSIKNGQGSDWSENDATEVVHMQEALLRVSSNLAIKEGQTIDVRARRKAFQTIGDVYWLFGGDMFHPSKGANRHRLFLTCPEETQTECEKFLRSEIDLWSEKVQEKFQSLEEARKANANDDQSLNNDLEEEESEEEITEIVNNEQQAAAQIQQEDKHEMFGTVFSFMRQIMLGDFDMRHATAVIAQYGRFGNEFDEGVKRVVNSI</sequence>
<comment type="caution">
    <text evidence="4">The sequence shown here is derived from an EMBL/GenBank/DDBJ whole genome shotgun (WGS) entry which is preliminary data.</text>
</comment>
<dbReference type="GO" id="GO:0000785">
    <property type="term" value="C:chromatin"/>
    <property type="evidence" value="ECO:0007669"/>
    <property type="project" value="TreeGrafter"/>
</dbReference>
<proteinExistence type="predicted"/>
<dbReference type="InterPro" id="IPR056396">
    <property type="entry name" value="HEAT_SCC3-SA"/>
</dbReference>
<dbReference type="EMBL" id="JAAAUY010000264">
    <property type="protein sequence ID" value="KAF9332365.1"/>
    <property type="molecule type" value="Genomic_DNA"/>
</dbReference>
<feature type="non-terminal residue" evidence="4">
    <location>
        <position position="1"/>
    </location>
</feature>
<dbReference type="InterPro" id="IPR016024">
    <property type="entry name" value="ARM-type_fold"/>
</dbReference>
<feature type="region of interest" description="Disordered" evidence="2">
    <location>
        <begin position="1036"/>
        <end position="1055"/>
    </location>
</feature>
<dbReference type="Proteomes" id="UP000696485">
    <property type="component" value="Unassembled WGS sequence"/>
</dbReference>
<feature type="coiled-coil region" evidence="1">
    <location>
        <begin position="370"/>
        <end position="410"/>
    </location>
</feature>
<dbReference type="PANTHER" id="PTHR11199">
    <property type="entry name" value="STROMAL ANTIGEN"/>
    <property type="match status" value="1"/>
</dbReference>
<evidence type="ECO:0000256" key="1">
    <source>
        <dbReference type="SAM" id="Coils"/>
    </source>
</evidence>
<dbReference type="GO" id="GO:0007062">
    <property type="term" value="P:sister chromatid cohesion"/>
    <property type="evidence" value="ECO:0007669"/>
    <property type="project" value="UniProtKB-ARBA"/>
</dbReference>
<dbReference type="GO" id="GO:0003682">
    <property type="term" value="F:chromatin binding"/>
    <property type="evidence" value="ECO:0007669"/>
    <property type="project" value="TreeGrafter"/>
</dbReference>
<evidence type="ECO:0000313" key="5">
    <source>
        <dbReference type="Proteomes" id="UP000696485"/>
    </source>
</evidence>
<dbReference type="Pfam" id="PF24571">
    <property type="entry name" value="HEAT_SCC3-SA"/>
    <property type="match status" value="1"/>
</dbReference>
<dbReference type="InterPro" id="IPR013721">
    <property type="entry name" value="STAG"/>
</dbReference>
<dbReference type="GO" id="GO:0008278">
    <property type="term" value="C:cohesin complex"/>
    <property type="evidence" value="ECO:0007669"/>
    <property type="project" value="TreeGrafter"/>
</dbReference>
<gene>
    <name evidence="4" type="ORF">BG006_004755</name>
</gene>
<keyword evidence="1" id="KW-0175">Coiled coil</keyword>
<feature type="compositionally biased region" description="Acidic residues" evidence="2">
    <location>
        <begin position="204"/>
        <end position="215"/>
    </location>
</feature>
<feature type="domain" description="SCD" evidence="3">
    <location>
        <begin position="426"/>
        <end position="511"/>
    </location>
</feature>
<feature type="compositionally biased region" description="Low complexity" evidence="2">
    <location>
        <begin position="179"/>
        <end position="194"/>
    </location>
</feature>
<feature type="compositionally biased region" description="Polar residues" evidence="2">
    <location>
        <begin position="7"/>
        <end position="16"/>
    </location>
</feature>
<evidence type="ECO:0000313" key="4">
    <source>
        <dbReference type="EMBL" id="KAF9332365.1"/>
    </source>
</evidence>
<feature type="region of interest" description="Disordered" evidence="2">
    <location>
        <begin position="1"/>
        <end position="215"/>
    </location>
</feature>
<dbReference type="PANTHER" id="PTHR11199:SF0">
    <property type="entry name" value="LD34181P-RELATED"/>
    <property type="match status" value="1"/>
</dbReference>
<dbReference type="InterPro" id="IPR011989">
    <property type="entry name" value="ARM-like"/>
</dbReference>
<dbReference type="GO" id="GO:0005634">
    <property type="term" value="C:nucleus"/>
    <property type="evidence" value="ECO:0007669"/>
    <property type="project" value="TreeGrafter"/>
</dbReference>
<dbReference type="SUPFAM" id="SSF48371">
    <property type="entry name" value="ARM repeat"/>
    <property type="match status" value="1"/>
</dbReference>
<dbReference type="Pfam" id="PF21581">
    <property type="entry name" value="SCD"/>
    <property type="match status" value="1"/>
</dbReference>
<evidence type="ECO:0000256" key="2">
    <source>
        <dbReference type="SAM" id="MobiDB-lite"/>
    </source>
</evidence>
<dbReference type="Gene3D" id="1.25.10.10">
    <property type="entry name" value="Leucine-rich Repeat Variant"/>
    <property type="match status" value="1"/>
</dbReference>
<dbReference type="InterPro" id="IPR039662">
    <property type="entry name" value="Cohesin_Scc3/SA"/>
</dbReference>
<name>A0A9P5VMH4_9FUNG</name>
<feature type="compositionally biased region" description="Basic residues" evidence="2">
    <location>
        <begin position="77"/>
        <end position="92"/>
    </location>
</feature>